<organism evidence="2 3">
    <name type="scientific">Loktanella atrilutea</name>
    <dbReference type="NCBI Taxonomy" id="366533"/>
    <lineage>
        <taxon>Bacteria</taxon>
        <taxon>Pseudomonadati</taxon>
        <taxon>Pseudomonadota</taxon>
        <taxon>Alphaproteobacteria</taxon>
        <taxon>Rhodobacterales</taxon>
        <taxon>Roseobacteraceae</taxon>
        <taxon>Loktanella</taxon>
    </lineage>
</organism>
<protein>
    <submittedName>
        <fullName evidence="2">Uncharacterized protein</fullName>
    </submittedName>
</protein>
<dbReference type="AlphaFoldDB" id="A0A1M4V6V2"/>
<gene>
    <name evidence="2" type="ORF">SAMN05444339_101968</name>
</gene>
<feature type="compositionally biased region" description="Polar residues" evidence="1">
    <location>
        <begin position="36"/>
        <end position="45"/>
    </location>
</feature>
<dbReference type="RefSeq" id="WP_072856000.1">
    <property type="nucleotide sequence ID" value="NZ_FQUE01000001.1"/>
</dbReference>
<name>A0A1M4V6V2_LOKAT</name>
<feature type="compositionally biased region" description="Basic and acidic residues" evidence="1">
    <location>
        <begin position="47"/>
        <end position="59"/>
    </location>
</feature>
<evidence type="ECO:0000313" key="3">
    <source>
        <dbReference type="Proteomes" id="UP000183987"/>
    </source>
</evidence>
<keyword evidence="3" id="KW-1185">Reference proteome</keyword>
<evidence type="ECO:0000256" key="1">
    <source>
        <dbReference type="SAM" id="MobiDB-lite"/>
    </source>
</evidence>
<proteinExistence type="predicted"/>
<evidence type="ECO:0000313" key="2">
    <source>
        <dbReference type="EMBL" id="SHE64617.1"/>
    </source>
</evidence>
<dbReference type="EMBL" id="FQUE01000001">
    <property type="protein sequence ID" value="SHE64617.1"/>
    <property type="molecule type" value="Genomic_DNA"/>
</dbReference>
<sequence>MTDVKKTDLHKTADTADAQTEKFRKTGQAHEDHTADTSAHVTENMTEGDKKTLKKTMKD</sequence>
<feature type="region of interest" description="Disordered" evidence="1">
    <location>
        <begin position="1"/>
        <end position="59"/>
    </location>
</feature>
<dbReference type="Proteomes" id="UP000183987">
    <property type="component" value="Unassembled WGS sequence"/>
</dbReference>
<accession>A0A1M4V6V2</accession>
<reference evidence="3" key="1">
    <citation type="submission" date="2016-11" db="EMBL/GenBank/DDBJ databases">
        <authorList>
            <person name="Varghese N."/>
            <person name="Submissions S."/>
        </authorList>
    </citation>
    <scope>NUCLEOTIDE SEQUENCE [LARGE SCALE GENOMIC DNA]</scope>
    <source>
        <strain evidence="3">DSM 29326</strain>
    </source>
</reference>
<feature type="compositionally biased region" description="Basic and acidic residues" evidence="1">
    <location>
        <begin position="1"/>
        <end position="35"/>
    </location>
</feature>